<dbReference type="EMBL" id="OV170229">
    <property type="protein sequence ID" value="CAH0731137.1"/>
    <property type="molecule type" value="Genomic_DNA"/>
</dbReference>
<evidence type="ECO:0000256" key="3">
    <source>
        <dbReference type="ARBA" id="ARBA00022723"/>
    </source>
</evidence>
<keyword evidence="4" id="KW-0378">Hydrolase</keyword>
<dbReference type="FunFam" id="3.40.350.10:FF:000003">
    <property type="entry name" value="Xaa-pro aminopeptidase P"/>
    <property type="match status" value="1"/>
</dbReference>
<dbReference type="Pfam" id="PF16188">
    <property type="entry name" value="Peptidase_M24_C"/>
    <property type="match status" value="1"/>
</dbReference>
<dbReference type="InterPro" id="IPR033740">
    <property type="entry name" value="Pept_M24B"/>
</dbReference>
<dbReference type="InterPro" id="IPR032416">
    <property type="entry name" value="Peptidase_M24_C"/>
</dbReference>
<comment type="similarity">
    <text evidence="2">Belongs to the peptidase M24B family.</text>
</comment>
<dbReference type="Pfam" id="PF01321">
    <property type="entry name" value="Creatinase_N"/>
    <property type="match status" value="1"/>
</dbReference>
<dbReference type="Gene3D" id="3.90.230.10">
    <property type="entry name" value="Creatinase/methionine aminopeptidase superfamily"/>
    <property type="match status" value="1"/>
</dbReference>
<keyword evidence="3" id="KW-0479">Metal-binding</keyword>
<dbReference type="InterPro" id="IPR050422">
    <property type="entry name" value="X-Pro_aminopeptidase_P"/>
</dbReference>
<feature type="domain" description="Peptidase M24 C-terminal" evidence="8">
    <location>
        <begin position="602"/>
        <end position="664"/>
    </location>
</feature>
<evidence type="ECO:0000256" key="2">
    <source>
        <dbReference type="ARBA" id="ARBA00008766"/>
    </source>
</evidence>
<evidence type="ECO:0000256" key="5">
    <source>
        <dbReference type="ARBA" id="ARBA00023211"/>
    </source>
</evidence>
<evidence type="ECO:0000256" key="1">
    <source>
        <dbReference type="ARBA" id="ARBA00001936"/>
    </source>
</evidence>
<dbReference type="InterPro" id="IPR036005">
    <property type="entry name" value="Creatinase/aminopeptidase-like"/>
</dbReference>
<evidence type="ECO:0000313" key="10">
    <source>
        <dbReference type="Proteomes" id="UP000838878"/>
    </source>
</evidence>
<feature type="non-terminal residue" evidence="9">
    <location>
        <position position="668"/>
    </location>
</feature>
<dbReference type="FunFam" id="3.90.230.10:FF:000007">
    <property type="entry name" value="Xaa-Pro aminopeptidase P"/>
    <property type="match status" value="1"/>
</dbReference>
<feature type="domain" description="Creatinase N-terminal" evidence="7">
    <location>
        <begin position="36"/>
        <end position="180"/>
    </location>
</feature>
<dbReference type="SUPFAM" id="SSF53092">
    <property type="entry name" value="Creatinase/prolidase N-terminal domain"/>
    <property type="match status" value="1"/>
</dbReference>
<comment type="cofactor">
    <cofactor evidence="1">
        <name>Mn(2+)</name>
        <dbReference type="ChEBI" id="CHEBI:29035"/>
    </cofactor>
</comment>
<dbReference type="GO" id="GO:0046872">
    <property type="term" value="F:metal ion binding"/>
    <property type="evidence" value="ECO:0007669"/>
    <property type="project" value="UniProtKB-KW"/>
</dbReference>
<dbReference type="Pfam" id="PF00557">
    <property type="entry name" value="Peptidase_M24"/>
    <property type="match status" value="1"/>
</dbReference>
<accession>A0A8J9V4G4</accession>
<dbReference type="GO" id="GO:0070006">
    <property type="term" value="F:metalloaminopeptidase activity"/>
    <property type="evidence" value="ECO:0007669"/>
    <property type="project" value="InterPro"/>
</dbReference>
<dbReference type="PANTHER" id="PTHR43763:SF20">
    <property type="entry name" value="XAA-PRO AMINOPEPTIDASE APEPP"/>
    <property type="match status" value="1"/>
</dbReference>
<keyword evidence="10" id="KW-1185">Reference proteome</keyword>
<dbReference type="Gene3D" id="3.40.350.10">
    <property type="entry name" value="Creatinase/prolidase N-terminal domain"/>
    <property type="match status" value="2"/>
</dbReference>
<evidence type="ECO:0000259" key="6">
    <source>
        <dbReference type="Pfam" id="PF00557"/>
    </source>
</evidence>
<sequence>MKNIYRKLQDLSCTDVYGANLRNRPSTLTHNMSLQRLAALRALMASQPSALAAYIIPTADAHNSEYIAPVDARREWISGFTGSAGTAVVTGTHALVWTDGRYYTQFEKEADLEIWTLMKQSLPETPTMEKWLTSNLIAGSLVGVDPHTMSRDEWTPLQTALTKAKMHLIAVDNNLVDEARSQLKEPPPERPHNEIMYLPLEFTGKPAGQKIKDLRKKMDEKHASALVITALDEVAYTLNLRGSDIDYNPVFFSYLLITMDKVVLFWHDGEIPKEITKRLSKEGVEMEGMKYNETCLALRKLAQELSENGDGEHSIWLSGDASEAVHRAVSGEGVLKKPLNLISEVSPVALEKLVKNKVELEGFRQCHIRDGIAVVRFFRWLHSQIGEGASVTEVQAADKLLEFRKEEDLFMGPSFETIPGAGENGAIIHYSPARDGPQREIRPADMFLLDSGGQYKDGTTDITRTRHMGDPSSAQREAFTRVLKGQIAVGSALYPKGVKGNVLDTLARKALWDAGLDYAHGTGHGVGHYLNVHEGPSGVSWRPYPHDPGLREGQILSNEPGFYKVGEYGIRHEDLVEIVNVTKDSDHPRAKDLLGDFDGRGVLGFHTLTLVPNQRECMELDLLNDFELDYINSYHKRVFDTLGPILKERNLNDDYDWLEKECAVISRS</sequence>
<organism evidence="9 10">
    <name type="scientific">Brenthis ino</name>
    <name type="common">lesser marbled fritillary</name>
    <dbReference type="NCBI Taxonomy" id="405034"/>
    <lineage>
        <taxon>Eukaryota</taxon>
        <taxon>Metazoa</taxon>
        <taxon>Ecdysozoa</taxon>
        <taxon>Arthropoda</taxon>
        <taxon>Hexapoda</taxon>
        <taxon>Insecta</taxon>
        <taxon>Pterygota</taxon>
        <taxon>Neoptera</taxon>
        <taxon>Endopterygota</taxon>
        <taxon>Lepidoptera</taxon>
        <taxon>Glossata</taxon>
        <taxon>Ditrysia</taxon>
        <taxon>Papilionoidea</taxon>
        <taxon>Nymphalidae</taxon>
        <taxon>Heliconiinae</taxon>
        <taxon>Argynnini</taxon>
        <taxon>Brenthis</taxon>
    </lineage>
</organism>
<dbReference type="CDD" id="cd01085">
    <property type="entry name" value="APP"/>
    <property type="match status" value="1"/>
</dbReference>
<proteinExistence type="inferred from homology"/>
<dbReference type="InterPro" id="IPR000587">
    <property type="entry name" value="Creatinase_N"/>
</dbReference>
<evidence type="ECO:0000259" key="7">
    <source>
        <dbReference type="Pfam" id="PF01321"/>
    </source>
</evidence>
<dbReference type="GO" id="GO:0005737">
    <property type="term" value="C:cytoplasm"/>
    <property type="evidence" value="ECO:0007669"/>
    <property type="project" value="UniProtKB-ARBA"/>
</dbReference>
<evidence type="ECO:0000313" key="9">
    <source>
        <dbReference type="EMBL" id="CAH0731137.1"/>
    </source>
</evidence>
<evidence type="ECO:0000259" key="8">
    <source>
        <dbReference type="Pfam" id="PF16188"/>
    </source>
</evidence>
<dbReference type="Proteomes" id="UP000838878">
    <property type="component" value="Chromosome 9"/>
</dbReference>
<reference evidence="9" key="1">
    <citation type="submission" date="2021-12" db="EMBL/GenBank/DDBJ databases">
        <authorList>
            <person name="Martin H S."/>
        </authorList>
    </citation>
    <scope>NUCLEOTIDE SEQUENCE</scope>
</reference>
<dbReference type="PANTHER" id="PTHR43763">
    <property type="entry name" value="XAA-PRO AMINOPEPTIDASE 1"/>
    <property type="match status" value="1"/>
</dbReference>
<name>A0A8J9V4G4_9NEOP</name>
<dbReference type="Pfam" id="PF16189">
    <property type="entry name" value="Creatinase_N_2"/>
    <property type="match status" value="1"/>
</dbReference>
<dbReference type="OrthoDB" id="9995434at2759"/>
<feature type="domain" description="Peptidase M24" evidence="6">
    <location>
        <begin position="362"/>
        <end position="578"/>
    </location>
</feature>
<dbReference type="InterPro" id="IPR029149">
    <property type="entry name" value="Creatin/AminoP/Spt16_N"/>
</dbReference>
<dbReference type="InterPro" id="IPR000994">
    <property type="entry name" value="Pept_M24"/>
</dbReference>
<protein>
    <submittedName>
        <fullName evidence="9">Uncharacterized protein</fullName>
    </submittedName>
</protein>
<dbReference type="SUPFAM" id="SSF55920">
    <property type="entry name" value="Creatinase/aminopeptidase"/>
    <property type="match status" value="1"/>
</dbReference>
<dbReference type="AlphaFoldDB" id="A0A8J9V4G4"/>
<keyword evidence="5" id="KW-0464">Manganese</keyword>
<evidence type="ECO:0000256" key="4">
    <source>
        <dbReference type="ARBA" id="ARBA00022801"/>
    </source>
</evidence>
<gene>
    <name evidence="9" type="ORF">BINO364_LOCUS16044</name>
</gene>